<evidence type="ECO:0000313" key="2">
    <source>
        <dbReference type="Proteomes" id="UP000694425"/>
    </source>
</evidence>
<proteinExistence type="predicted"/>
<reference evidence="1" key="1">
    <citation type="submission" date="2025-08" db="UniProtKB">
        <authorList>
            <consortium name="Ensembl"/>
        </authorList>
    </citation>
    <scope>IDENTIFICATION</scope>
</reference>
<protein>
    <submittedName>
        <fullName evidence="1">Uncharacterized protein</fullName>
    </submittedName>
</protein>
<dbReference type="AlphaFoldDB" id="A0A8C7BJW7"/>
<dbReference type="Proteomes" id="UP000694425">
    <property type="component" value="Unplaced"/>
</dbReference>
<keyword evidence="2" id="KW-1185">Reference proteome</keyword>
<evidence type="ECO:0000313" key="1">
    <source>
        <dbReference type="Ensembl" id="ENSNVIP00000019840.1"/>
    </source>
</evidence>
<accession>A0A8C7BJW7</accession>
<dbReference type="Ensembl" id="ENSNVIT00000023133.1">
    <property type="protein sequence ID" value="ENSNVIP00000019840.1"/>
    <property type="gene ID" value="ENSNVIG00000015563.1"/>
</dbReference>
<organism evidence="1 2">
    <name type="scientific">Neovison vison</name>
    <name type="common">American mink</name>
    <name type="synonym">Mustela vison</name>
    <dbReference type="NCBI Taxonomy" id="452646"/>
    <lineage>
        <taxon>Eukaryota</taxon>
        <taxon>Metazoa</taxon>
        <taxon>Chordata</taxon>
        <taxon>Craniata</taxon>
        <taxon>Vertebrata</taxon>
        <taxon>Euteleostomi</taxon>
        <taxon>Mammalia</taxon>
        <taxon>Eutheria</taxon>
        <taxon>Laurasiatheria</taxon>
        <taxon>Carnivora</taxon>
        <taxon>Caniformia</taxon>
        <taxon>Musteloidea</taxon>
        <taxon>Mustelidae</taxon>
        <taxon>Mustelinae</taxon>
        <taxon>Neogale</taxon>
    </lineage>
</organism>
<name>A0A8C7BJW7_NEOVI</name>
<sequence>CQLAGAALEALVFLAKPFQNTSQAPSGSNANNHVCCRSYFQKPLPYPRVR</sequence>
<reference evidence="1" key="2">
    <citation type="submission" date="2025-09" db="UniProtKB">
        <authorList>
            <consortium name="Ensembl"/>
        </authorList>
    </citation>
    <scope>IDENTIFICATION</scope>
</reference>